<dbReference type="InterPro" id="IPR036779">
    <property type="entry name" value="LysM_dom_sf"/>
</dbReference>
<feature type="domain" description="LysM" evidence="3">
    <location>
        <begin position="335"/>
        <end position="378"/>
    </location>
</feature>
<evidence type="ECO:0000259" key="3">
    <source>
        <dbReference type="PROSITE" id="PS51782"/>
    </source>
</evidence>
<dbReference type="Gene3D" id="1.10.530.10">
    <property type="match status" value="1"/>
</dbReference>
<name>A0A6G9QJ24_9GAMM</name>
<dbReference type="SUPFAM" id="SSF54106">
    <property type="entry name" value="LysM domain"/>
    <property type="match status" value="3"/>
</dbReference>
<dbReference type="CDD" id="cd16894">
    <property type="entry name" value="MltD-like"/>
    <property type="match status" value="1"/>
</dbReference>
<evidence type="ECO:0000313" key="4">
    <source>
        <dbReference type="EMBL" id="QIR14554.1"/>
    </source>
</evidence>
<dbReference type="CDD" id="cd00118">
    <property type="entry name" value="LysM"/>
    <property type="match status" value="2"/>
</dbReference>
<dbReference type="Pfam" id="PF01464">
    <property type="entry name" value="SLT"/>
    <property type="match status" value="1"/>
</dbReference>
<evidence type="ECO:0000256" key="1">
    <source>
        <dbReference type="ARBA" id="ARBA00007734"/>
    </source>
</evidence>
<dbReference type="EMBL" id="CP050313">
    <property type="protein sequence ID" value="QIR14554.1"/>
    <property type="molecule type" value="Genomic_DNA"/>
</dbReference>
<dbReference type="PROSITE" id="PS51257">
    <property type="entry name" value="PROKAR_LIPOPROTEIN"/>
    <property type="match status" value="1"/>
</dbReference>
<dbReference type="GO" id="GO:0016020">
    <property type="term" value="C:membrane"/>
    <property type="evidence" value="ECO:0007669"/>
    <property type="project" value="InterPro"/>
</dbReference>
<reference evidence="4 5" key="1">
    <citation type="submission" date="2020-03" db="EMBL/GenBank/DDBJ databases">
        <title>Complete genome sequence of Shewanella sp.</title>
        <authorList>
            <person name="Kim Y.-S."/>
            <person name="Kim S.-J."/>
            <person name="Jung H.-K."/>
            <person name="Kim K.-H."/>
        </authorList>
    </citation>
    <scope>NUCLEOTIDE SEQUENCE [LARGE SCALE GENOMIC DNA]</scope>
    <source>
        <strain evidence="4 5">PN3F2</strain>
    </source>
</reference>
<dbReference type="PANTHER" id="PTHR33734">
    <property type="entry name" value="LYSM DOMAIN-CONTAINING GPI-ANCHORED PROTEIN 2"/>
    <property type="match status" value="1"/>
</dbReference>
<feature type="domain" description="LysM" evidence="3">
    <location>
        <begin position="409"/>
        <end position="453"/>
    </location>
</feature>
<dbReference type="PROSITE" id="PS51782">
    <property type="entry name" value="LYSM"/>
    <property type="match status" value="3"/>
</dbReference>
<dbReference type="Pfam" id="PF01476">
    <property type="entry name" value="LysM"/>
    <property type="match status" value="3"/>
</dbReference>
<comment type="similarity">
    <text evidence="1">Belongs to the transglycosylase Slt family.</text>
</comment>
<keyword evidence="2" id="KW-0732">Signal</keyword>
<dbReference type="RefSeq" id="WP_167677427.1">
    <property type="nucleotide sequence ID" value="NZ_CP050313.1"/>
</dbReference>
<sequence length="518" mass="57829">MKTKLSLLAATIMLVTGCQTVTPENDINIIETPQPIKNTTQAKKVTSTSLADIEQDVAEVTEIWQRIRDGMQLTIVDKDLVAQYRQWYIDNPKHLEIVTERAAPFLYYIVEEVEKRNLPTELALLPVIESAFIPTAYSQSHASGLWQLTAPTAATFGVKSDWWYDGRRDIRASTIAALDLLEYLYKKMGNNWNYAIAAYNSGEGRVFNAIKKNEGKGKETTFWKLDLPRETAHYLPQLLALADIIKNSQQLGLPLYPIQNRPAIEMVNIDSQIDLNLAAQLAGVSLDEIKRLNPGLKRWATAPTGPHYLAIPSDNADQFKQSLAAIDPDSRINWVRYKIKSGDSISEIASRFETSASLIRSSNGIKGNNIIAGRYLIIPVATIDPDLPALATEQTLARKPVVLSSNTQQVYKVKSGDSLWGISRSNNVTVAQILKWNKIDQSKPLKIGQNIIFYPKQVVNTSDINGKIVSYKVRSGDSLARIAAKYKVTVSELIEWNSLQDSKYIQPGQMLKLLISNS</sequence>
<dbReference type="SUPFAM" id="SSF53955">
    <property type="entry name" value="Lysozyme-like"/>
    <property type="match status" value="1"/>
</dbReference>
<dbReference type="InterPro" id="IPR023346">
    <property type="entry name" value="Lysozyme-like_dom_sf"/>
</dbReference>
<proteinExistence type="inferred from homology"/>
<evidence type="ECO:0000256" key="2">
    <source>
        <dbReference type="SAM" id="SignalP"/>
    </source>
</evidence>
<dbReference type="GO" id="GO:0000270">
    <property type="term" value="P:peptidoglycan metabolic process"/>
    <property type="evidence" value="ECO:0007669"/>
    <property type="project" value="InterPro"/>
</dbReference>
<dbReference type="AlphaFoldDB" id="A0A6G9QJ24"/>
<dbReference type="PANTHER" id="PTHR33734:SF22">
    <property type="entry name" value="MEMBRANE-BOUND LYTIC MUREIN TRANSGLYCOSYLASE D"/>
    <property type="match status" value="1"/>
</dbReference>
<dbReference type="Proteomes" id="UP000502608">
    <property type="component" value="Chromosome"/>
</dbReference>
<keyword evidence="5" id="KW-1185">Reference proteome</keyword>
<dbReference type="InterPro" id="IPR008258">
    <property type="entry name" value="Transglycosylase_SLT_dom_1"/>
</dbReference>
<feature type="domain" description="LysM" evidence="3">
    <location>
        <begin position="469"/>
        <end position="513"/>
    </location>
</feature>
<dbReference type="InterPro" id="IPR018392">
    <property type="entry name" value="LysM"/>
</dbReference>
<accession>A0A6G9QJ24</accession>
<dbReference type="Gene3D" id="3.10.350.10">
    <property type="entry name" value="LysM domain"/>
    <property type="match status" value="3"/>
</dbReference>
<evidence type="ECO:0000313" key="5">
    <source>
        <dbReference type="Proteomes" id="UP000502608"/>
    </source>
</evidence>
<dbReference type="PROSITE" id="PS00922">
    <property type="entry name" value="TRANSGLYCOSYLASE"/>
    <property type="match status" value="1"/>
</dbReference>
<organism evidence="4 5">
    <name type="scientific">Shewanella aestuarii</name>
    <dbReference type="NCBI Taxonomy" id="1028752"/>
    <lineage>
        <taxon>Bacteria</taxon>
        <taxon>Pseudomonadati</taxon>
        <taxon>Pseudomonadota</taxon>
        <taxon>Gammaproteobacteria</taxon>
        <taxon>Alteromonadales</taxon>
        <taxon>Shewanellaceae</taxon>
        <taxon>Shewanella</taxon>
    </lineage>
</organism>
<gene>
    <name evidence="4" type="ORF">HBH39_08695</name>
</gene>
<dbReference type="GO" id="GO:0008932">
    <property type="term" value="F:lytic endotransglycosylase activity"/>
    <property type="evidence" value="ECO:0007669"/>
    <property type="project" value="TreeGrafter"/>
</dbReference>
<dbReference type="SMART" id="SM00257">
    <property type="entry name" value="LysM"/>
    <property type="match status" value="3"/>
</dbReference>
<feature type="chain" id="PRO_5026087410" evidence="2">
    <location>
        <begin position="21"/>
        <end position="518"/>
    </location>
</feature>
<dbReference type="InterPro" id="IPR000189">
    <property type="entry name" value="Transglyc_AS"/>
</dbReference>
<dbReference type="KEGG" id="saes:HBH39_08695"/>
<feature type="signal peptide" evidence="2">
    <location>
        <begin position="1"/>
        <end position="20"/>
    </location>
</feature>
<protein>
    <submittedName>
        <fullName evidence="4">LysM peptidoglycan-binding domain-containing protein</fullName>
    </submittedName>
</protein>